<dbReference type="EMBL" id="NBCO01000021">
    <property type="protein sequence ID" value="ORC87504.1"/>
    <property type="molecule type" value="Genomic_DNA"/>
</dbReference>
<sequence>MSVALEELVQALTLLQQASALDVSGENEMAIEMYNAAMEELDTVAPYLPPEHADVVRRNTGEIKRRIDLIKRDQWIQERRSEFPTFPVEYVPQPVPVEEFRVPVDPTFRVLWLMRLLQRSMRQGAFLAPDLFVGKDVWYQNGGGAALKHTGPKIRYFASLCEALELLRAVENLGNVEAATKSLQKYFKTAEESTVTLETDMGIRGEGTSSRSKLERGVRGLFHKGQQVLRTWMNQESNIELFIVWAVNTLEQAQLFEKWIIFYSHLPNTPAVVGILELLHRIVALLYTGLCSFLLRDMAILVERHQEKCRKSATRLLPVTVKLDGASS</sequence>
<keyword evidence="2" id="KW-1185">Reference proteome</keyword>
<dbReference type="STRING" id="67003.A0A1X0NS29"/>
<dbReference type="InterPro" id="IPR036181">
    <property type="entry name" value="MIT_dom_sf"/>
</dbReference>
<comment type="caution">
    <text evidence="1">The sequence shown here is derived from an EMBL/GenBank/DDBJ whole genome shotgun (WGS) entry which is preliminary data.</text>
</comment>
<dbReference type="OrthoDB" id="2245455at2759"/>
<dbReference type="GO" id="GO:0005840">
    <property type="term" value="C:ribosome"/>
    <property type="evidence" value="ECO:0007669"/>
    <property type="project" value="UniProtKB-KW"/>
</dbReference>
<keyword evidence="1" id="KW-0687">Ribonucleoprotein</keyword>
<dbReference type="PANTHER" id="PTHR37327:SF1">
    <property type="entry name" value="MICROTUBULE INTERACTING AND TRANSPORT DOMAIN-CONTAINING PROTEIN"/>
    <property type="match status" value="1"/>
</dbReference>
<accession>A0A1X0NS29</accession>
<dbReference type="VEuPathDB" id="TriTrypDB:TM35_000211100"/>
<dbReference type="Gene3D" id="1.20.58.80">
    <property type="entry name" value="Phosphotransferase system, lactose/cellobiose-type IIA subunit"/>
    <property type="match status" value="1"/>
</dbReference>
<evidence type="ECO:0000313" key="1">
    <source>
        <dbReference type="EMBL" id="ORC87504.1"/>
    </source>
</evidence>
<dbReference type="Proteomes" id="UP000192257">
    <property type="component" value="Unassembled WGS sequence"/>
</dbReference>
<keyword evidence="1" id="KW-0689">Ribosomal protein</keyword>
<name>A0A1X0NS29_9TRYP</name>
<reference evidence="1 2" key="1">
    <citation type="submission" date="2017-03" db="EMBL/GenBank/DDBJ databases">
        <title>An alternative strategy for trypanosome survival in the mammalian bloodstream revealed through genome and transcriptome analysis of the ubiquitous bovine parasite Trypanosoma (Megatrypanum) theileri.</title>
        <authorList>
            <person name="Kelly S."/>
            <person name="Ivens A."/>
            <person name="Mott A."/>
            <person name="O'Neill E."/>
            <person name="Emms D."/>
            <person name="Macleod O."/>
            <person name="Voorheis P."/>
            <person name="Matthews J."/>
            <person name="Matthews K."/>
            <person name="Carrington M."/>
        </authorList>
    </citation>
    <scope>NUCLEOTIDE SEQUENCE [LARGE SCALE GENOMIC DNA]</scope>
    <source>
        <strain evidence="1">Edinburgh</strain>
    </source>
</reference>
<protein>
    <submittedName>
        <fullName evidence="1">Putative 40S ribosomal protein S33</fullName>
    </submittedName>
</protein>
<dbReference type="RefSeq" id="XP_028881570.1">
    <property type="nucleotide sequence ID" value="XM_029026960.1"/>
</dbReference>
<organism evidence="1 2">
    <name type="scientific">Trypanosoma theileri</name>
    <dbReference type="NCBI Taxonomy" id="67003"/>
    <lineage>
        <taxon>Eukaryota</taxon>
        <taxon>Discoba</taxon>
        <taxon>Euglenozoa</taxon>
        <taxon>Kinetoplastea</taxon>
        <taxon>Metakinetoplastina</taxon>
        <taxon>Trypanosomatida</taxon>
        <taxon>Trypanosomatidae</taxon>
        <taxon>Trypanosoma</taxon>
    </lineage>
</organism>
<evidence type="ECO:0000313" key="2">
    <source>
        <dbReference type="Proteomes" id="UP000192257"/>
    </source>
</evidence>
<dbReference type="SUPFAM" id="SSF116846">
    <property type="entry name" value="MIT domain"/>
    <property type="match status" value="1"/>
</dbReference>
<dbReference type="AlphaFoldDB" id="A0A1X0NS29"/>
<proteinExistence type="predicted"/>
<dbReference type="GeneID" id="39986740"/>
<dbReference type="PANTHER" id="PTHR37327">
    <property type="entry name" value="CHROMOSOME 1, WHOLE GENOME SHOTGUN SEQUENCE"/>
    <property type="match status" value="1"/>
</dbReference>
<gene>
    <name evidence="1" type="ORF">TM35_000211100</name>
</gene>